<evidence type="ECO:0000256" key="9">
    <source>
        <dbReference type="SAM" id="Coils"/>
    </source>
</evidence>
<name>A0A1F4U3L9_UNCSA</name>
<evidence type="ECO:0000256" key="6">
    <source>
        <dbReference type="ARBA" id="ARBA00022917"/>
    </source>
</evidence>
<dbReference type="NCBIfam" id="NF001859">
    <property type="entry name" value="PRK00591.1"/>
    <property type="match status" value="1"/>
</dbReference>
<evidence type="ECO:0000259" key="10">
    <source>
        <dbReference type="PROSITE" id="PS00745"/>
    </source>
</evidence>
<accession>A0A1F4U3L9</accession>
<protein>
    <recommendedName>
        <fullName evidence="7 8">Peptide chain release factor 1</fullName>
        <shortName evidence="8">RF-1</shortName>
    </recommendedName>
</protein>
<dbReference type="InterPro" id="IPR005139">
    <property type="entry name" value="PCRF"/>
</dbReference>
<dbReference type="SMART" id="SM00937">
    <property type="entry name" value="PCRF"/>
    <property type="match status" value="1"/>
</dbReference>
<dbReference type="SUPFAM" id="SSF75620">
    <property type="entry name" value="Release factor"/>
    <property type="match status" value="1"/>
</dbReference>
<dbReference type="NCBIfam" id="TIGR00019">
    <property type="entry name" value="prfA"/>
    <property type="match status" value="1"/>
</dbReference>
<dbReference type="PROSITE" id="PS00745">
    <property type="entry name" value="RF_PROK_I"/>
    <property type="match status" value="1"/>
</dbReference>
<gene>
    <name evidence="8" type="primary">prfA</name>
    <name evidence="11" type="ORF">A2438_08090</name>
</gene>
<dbReference type="GO" id="GO:0005829">
    <property type="term" value="C:cytosol"/>
    <property type="evidence" value="ECO:0007669"/>
    <property type="project" value="UniProtKB-ARBA"/>
</dbReference>
<dbReference type="Proteomes" id="UP000179242">
    <property type="component" value="Unassembled WGS sequence"/>
</dbReference>
<proteinExistence type="inferred from homology"/>
<dbReference type="Gene3D" id="3.30.160.20">
    <property type="match status" value="1"/>
</dbReference>
<dbReference type="Pfam" id="PF03462">
    <property type="entry name" value="PCRF"/>
    <property type="match status" value="1"/>
</dbReference>
<dbReference type="Gene3D" id="3.30.70.1660">
    <property type="match status" value="1"/>
</dbReference>
<comment type="caution">
    <text evidence="11">The sequence shown here is derived from an EMBL/GenBank/DDBJ whole genome shotgun (WGS) entry which is preliminary data.</text>
</comment>
<dbReference type="InterPro" id="IPR045853">
    <property type="entry name" value="Pep_chain_release_fac_I_sf"/>
</dbReference>
<feature type="domain" description="Prokaryotic-type class I peptide chain release factors" evidence="10">
    <location>
        <begin position="224"/>
        <end position="240"/>
    </location>
</feature>
<evidence type="ECO:0000256" key="5">
    <source>
        <dbReference type="ARBA" id="ARBA00022490"/>
    </source>
</evidence>
<keyword evidence="9" id="KW-0175">Coiled coil</keyword>
<dbReference type="InterPro" id="IPR004373">
    <property type="entry name" value="RF-1"/>
</dbReference>
<evidence type="ECO:0000256" key="2">
    <source>
        <dbReference type="ARBA" id="ARBA00004496"/>
    </source>
</evidence>
<feature type="coiled-coil region" evidence="9">
    <location>
        <begin position="264"/>
        <end position="291"/>
    </location>
</feature>
<dbReference type="EMBL" id="MEUJ01000008">
    <property type="protein sequence ID" value="OGC39502.1"/>
    <property type="molecule type" value="Genomic_DNA"/>
</dbReference>
<dbReference type="FunFam" id="3.30.160.20:FF:000004">
    <property type="entry name" value="Peptide chain release factor 1"/>
    <property type="match status" value="1"/>
</dbReference>
<keyword evidence="4 8" id="KW-0488">Methylation</keyword>
<dbReference type="GO" id="GO:0016149">
    <property type="term" value="F:translation release factor activity, codon specific"/>
    <property type="evidence" value="ECO:0007669"/>
    <property type="project" value="UniProtKB-UniRule"/>
</dbReference>
<dbReference type="Pfam" id="PF00472">
    <property type="entry name" value="RF-1"/>
    <property type="match status" value="1"/>
</dbReference>
<evidence type="ECO:0000256" key="7">
    <source>
        <dbReference type="ARBA" id="ARBA00050039"/>
    </source>
</evidence>
<reference evidence="11 12" key="1">
    <citation type="journal article" date="2016" name="Nat. Commun.">
        <title>Thousands of microbial genomes shed light on interconnected biogeochemical processes in an aquifer system.</title>
        <authorList>
            <person name="Anantharaman K."/>
            <person name="Brown C.T."/>
            <person name="Hug L.A."/>
            <person name="Sharon I."/>
            <person name="Castelle C.J."/>
            <person name="Probst A.J."/>
            <person name="Thomas B.C."/>
            <person name="Singh A."/>
            <person name="Wilkins M.J."/>
            <person name="Karaoz U."/>
            <person name="Brodie E.L."/>
            <person name="Williams K.H."/>
            <person name="Hubbard S.S."/>
            <person name="Banfield J.F."/>
        </authorList>
    </citation>
    <scope>NUCLEOTIDE SEQUENCE [LARGE SCALE GENOMIC DNA]</scope>
</reference>
<evidence type="ECO:0000256" key="8">
    <source>
        <dbReference type="HAMAP-Rule" id="MF_00093"/>
    </source>
</evidence>
<organism evidence="11 12">
    <name type="scientific">candidate division WOR-1 bacterium RIFOXYC2_FULL_46_14</name>
    <dbReference type="NCBI Taxonomy" id="1802587"/>
    <lineage>
        <taxon>Bacteria</taxon>
        <taxon>Bacillati</taxon>
        <taxon>Saganbacteria</taxon>
    </lineage>
</organism>
<evidence type="ECO:0000256" key="3">
    <source>
        <dbReference type="ARBA" id="ARBA00010835"/>
    </source>
</evidence>
<evidence type="ECO:0000256" key="4">
    <source>
        <dbReference type="ARBA" id="ARBA00022481"/>
    </source>
</evidence>
<evidence type="ECO:0000313" key="12">
    <source>
        <dbReference type="Proteomes" id="UP000179242"/>
    </source>
</evidence>
<dbReference type="PANTHER" id="PTHR43804:SF7">
    <property type="entry name" value="LD18447P"/>
    <property type="match status" value="1"/>
</dbReference>
<comment type="function">
    <text evidence="1 8">Peptide chain release factor 1 directs the termination of translation in response to the peptide chain termination codons UAG and UAA.</text>
</comment>
<dbReference type="InterPro" id="IPR050057">
    <property type="entry name" value="Prokaryotic/Mito_RF"/>
</dbReference>
<keyword evidence="5 8" id="KW-0963">Cytoplasm</keyword>
<evidence type="ECO:0000256" key="1">
    <source>
        <dbReference type="ARBA" id="ARBA00002986"/>
    </source>
</evidence>
<dbReference type="InterPro" id="IPR000352">
    <property type="entry name" value="Pep_chain_release_fac_I"/>
</dbReference>
<keyword evidence="6 8" id="KW-0648">Protein biosynthesis</keyword>
<dbReference type="FunFam" id="3.30.70.1660:FF:000002">
    <property type="entry name" value="Peptide chain release factor 1"/>
    <property type="match status" value="1"/>
</dbReference>
<comment type="similarity">
    <text evidence="3 8">Belongs to the prokaryotic/mitochondrial release factor family.</text>
</comment>
<feature type="modified residue" description="N5-methylglutamine" evidence="8">
    <location>
        <position position="231"/>
    </location>
</feature>
<dbReference type="HAMAP" id="MF_00093">
    <property type="entry name" value="Rel_fac_1"/>
    <property type="match status" value="1"/>
</dbReference>
<dbReference type="AlphaFoldDB" id="A0A1F4U3L9"/>
<sequence length="353" mass="39854">MLEAKLSKVEERYNELETLLSSPEVISNREKFENFSREFSELGEVITPYRELKKLYKEIEETKKLLSDPEMEELAKSEMTGLEAKAKKLEGEIEFLLLPKDPNDDKNIIIEIRGGTGGDEAALFAGELLRMYTRYAEKQRWKIEFISTNPTGLGGYKEAIFTIIGKGAYSKLKYEGGVHRVQRVPATEASGRVHTSAASVVVMPEAEDVDIIIEDKELRVDTYRAGGPGGQNVNKVSSAIRITHLPTGLVVACQEERSQLQNRAKAMKLLKTRLLEAKEEAQREKRESARKIMVGSGDRSEKIRTYNFPQGRVTDHRINFTIYKLQQVMEGDLDELVEALATADRIAKLSNIQ</sequence>
<evidence type="ECO:0000313" key="11">
    <source>
        <dbReference type="EMBL" id="OGC39502.1"/>
    </source>
</evidence>
<dbReference type="Gene3D" id="6.10.140.1950">
    <property type="match status" value="1"/>
</dbReference>
<dbReference type="FunFam" id="3.30.70.1660:FF:000004">
    <property type="entry name" value="Peptide chain release factor 1"/>
    <property type="match status" value="1"/>
</dbReference>
<comment type="PTM">
    <text evidence="8">Methylated by PrmC. Methylation increases the termination efficiency of RF1.</text>
</comment>
<comment type="subcellular location">
    <subcellularLocation>
        <location evidence="2 8">Cytoplasm</location>
    </subcellularLocation>
</comment>
<dbReference type="PANTHER" id="PTHR43804">
    <property type="entry name" value="LD18447P"/>
    <property type="match status" value="1"/>
</dbReference>